<dbReference type="PRINTS" id="PR00359">
    <property type="entry name" value="BP450"/>
</dbReference>
<dbReference type="InterPro" id="IPR001128">
    <property type="entry name" value="Cyt_P450"/>
</dbReference>
<keyword evidence="2" id="KW-0349">Heme</keyword>
<protein>
    <submittedName>
        <fullName evidence="3">Cytochrome P450</fullName>
    </submittedName>
</protein>
<evidence type="ECO:0000313" key="4">
    <source>
        <dbReference type="Proteomes" id="UP000254425"/>
    </source>
</evidence>
<comment type="similarity">
    <text evidence="1 2">Belongs to the cytochrome P450 family.</text>
</comment>
<dbReference type="GO" id="GO:0016705">
    <property type="term" value="F:oxidoreductase activity, acting on paired donors, with incorporation or reduction of molecular oxygen"/>
    <property type="evidence" value="ECO:0007669"/>
    <property type="project" value="InterPro"/>
</dbReference>
<dbReference type="PRINTS" id="PR00385">
    <property type="entry name" value="P450"/>
</dbReference>
<keyword evidence="2" id="KW-0560">Oxidoreductase</keyword>
<reference evidence="3 4" key="1">
    <citation type="submission" date="2018-07" db="EMBL/GenBank/DDBJ databases">
        <title>Draft genome of the type strain Streptomyces armeniacus ATCC 15676.</title>
        <authorList>
            <person name="Labana P."/>
            <person name="Gosse J.T."/>
            <person name="Boddy C.N."/>
        </authorList>
    </citation>
    <scope>NUCLEOTIDE SEQUENCE [LARGE SCALE GENOMIC DNA]</scope>
    <source>
        <strain evidence="3 4">ATCC 15676</strain>
    </source>
</reference>
<dbReference type="PANTHER" id="PTHR46696">
    <property type="entry name" value="P450, PUTATIVE (EUROFUNG)-RELATED"/>
    <property type="match status" value="1"/>
</dbReference>
<gene>
    <name evidence="3" type="ORF">DVA86_22840</name>
</gene>
<dbReference type="InterPro" id="IPR017972">
    <property type="entry name" value="Cyt_P450_CS"/>
</dbReference>
<keyword evidence="2" id="KW-0479">Metal-binding</keyword>
<evidence type="ECO:0000313" key="3">
    <source>
        <dbReference type="EMBL" id="AXK35061.1"/>
    </source>
</evidence>
<sequence length="417" mass="46603">MEPPIVATVDRRSVTALFSRLRTSRGQTDPYPHYAELRSMGDIVPAPWGGHVVTSFGLCEHILRSRDWLVPDARWRQQQGAATRWTAASSREMAQTLPSLNPPEHTHVRKATAAMFDRRSLRALQHVVEKSTETLTGRLSERLHSREADLHTAVSEELPVTVIGKWLGLPPADYARLRELTHEQVFAQELLPSASQLARSDAATEQLRDYFTTLIRQRRARPGSDPVSACLRAWDALEPDREAADKAVHRVVFFVLLAALETTATLLTHSVLHLLQHPRQWHWLRAHPDQVPAAVEESLRFDPPTHVISRIAGPGAAIDGVGVEAGSMVHLLVGAANRDPAQHLEPDTFDVTRRATHLSFSAGMHYCLGASLARQEAVTLVTALLDRFPRLRLARAPEWAPRVAFRRPLTLYVTDSR</sequence>
<dbReference type="PANTHER" id="PTHR46696:SF3">
    <property type="entry name" value="PULCHERRIMINIC ACID SYNTHASE"/>
    <property type="match status" value="1"/>
</dbReference>
<dbReference type="AlphaFoldDB" id="A0A345XTU5"/>
<evidence type="ECO:0000256" key="1">
    <source>
        <dbReference type="ARBA" id="ARBA00010617"/>
    </source>
</evidence>
<organism evidence="3 4">
    <name type="scientific">Streptomyces armeniacus</name>
    <dbReference type="NCBI Taxonomy" id="83291"/>
    <lineage>
        <taxon>Bacteria</taxon>
        <taxon>Bacillati</taxon>
        <taxon>Actinomycetota</taxon>
        <taxon>Actinomycetes</taxon>
        <taxon>Kitasatosporales</taxon>
        <taxon>Streptomycetaceae</taxon>
        <taxon>Streptomyces</taxon>
    </lineage>
</organism>
<dbReference type="InterPro" id="IPR002397">
    <property type="entry name" value="Cyt_P450_B"/>
</dbReference>
<dbReference type="KEGG" id="sarm:DVA86_22840"/>
<dbReference type="Pfam" id="PF00067">
    <property type="entry name" value="p450"/>
    <property type="match status" value="1"/>
</dbReference>
<dbReference type="GO" id="GO:0004497">
    <property type="term" value="F:monooxygenase activity"/>
    <property type="evidence" value="ECO:0007669"/>
    <property type="project" value="UniProtKB-KW"/>
</dbReference>
<dbReference type="PROSITE" id="PS00086">
    <property type="entry name" value="CYTOCHROME_P450"/>
    <property type="match status" value="1"/>
</dbReference>
<evidence type="ECO:0000256" key="2">
    <source>
        <dbReference type="RuleBase" id="RU000461"/>
    </source>
</evidence>
<dbReference type="Gene3D" id="1.10.630.10">
    <property type="entry name" value="Cytochrome P450"/>
    <property type="match status" value="1"/>
</dbReference>
<dbReference type="SUPFAM" id="SSF48264">
    <property type="entry name" value="Cytochrome P450"/>
    <property type="match status" value="1"/>
</dbReference>
<keyword evidence="2" id="KW-0408">Iron</keyword>
<dbReference type="Proteomes" id="UP000254425">
    <property type="component" value="Chromosome"/>
</dbReference>
<dbReference type="GO" id="GO:0020037">
    <property type="term" value="F:heme binding"/>
    <property type="evidence" value="ECO:0007669"/>
    <property type="project" value="InterPro"/>
</dbReference>
<proteinExistence type="inferred from homology"/>
<keyword evidence="2" id="KW-0503">Monooxygenase</keyword>
<keyword evidence="4" id="KW-1185">Reference proteome</keyword>
<name>A0A345XTU5_9ACTN</name>
<dbReference type="EMBL" id="CP031320">
    <property type="protein sequence ID" value="AXK35061.1"/>
    <property type="molecule type" value="Genomic_DNA"/>
</dbReference>
<dbReference type="InterPro" id="IPR036396">
    <property type="entry name" value="Cyt_P450_sf"/>
</dbReference>
<dbReference type="GO" id="GO:0005506">
    <property type="term" value="F:iron ion binding"/>
    <property type="evidence" value="ECO:0007669"/>
    <property type="project" value="InterPro"/>
</dbReference>
<accession>A0A345XTU5</accession>